<feature type="binding site" evidence="19">
    <location>
        <position position="30"/>
    </location>
    <ligand>
        <name>UDP-N-acetyl-alpha-D-muramoyl-L-alanyl-D-glutamate</name>
        <dbReference type="ChEBI" id="CHEBI:83900"/>
    </ligand>
</feature>
<evidence type="ECO:0000256" key="4">
    <source>
        <dbReference type="ARBA" id="ARBA00022598"/>
    </source>
</evidence>
<comment type="pathway">
    <text evidence="1 19 20">Cell wall biogenesis; peptidoglycan biosynthesis.</text>
</comment>
<comment type="similarity">
    <text evidence="2 19">Belongs to the MurCDEF family. MurE subfamily.</text>
</comment>
<evidence type="ECO:0000256" key="5">
    <source>
        <dbReference type="ARBA" id="ARBA00022618"/>
    </source>
</evidence>
<evidence type="ECO:0000256" key="19">
    <source>
        <dbReference type="HAMAP-Rule" id="MF_00208"/>
    </source>
</evidence>
<comment type="PTM">
    <text evidence="19">Carboxylation is probably crucial for Mg(2+) binding and, consequently, for the gamma-phosphate positioning of ATP.</text>
</comment>
<proteinExistence type="inferred from homology"/>
<dbReference type="GO" id="GO:0051301">
    <property type="term" value="P:cell division"/>
    <property type="evidence" value="ECO:0007669"/>
    <property type="project" value="UniProtKB-KW"/>
</dbReference>
<dbReference type="GO" id="GO:0008765">
    <property type="term" value="F:UDP-N-acetylmuramoylalanyl-D-glutamate-2,6-diaminopimelate ligase activity"/>
    <property type="evidence" value="ECO:0007669"/>
    <property type="project" value="UniProtKB-UniRule"/>
</dbReference>
<feature type="binding site" evidence="19">
    <location>
        <begin position="152"/>
        <end position="153"/>
    </location>
    <ligand>
        <name>UDP-N-acetyl-alpha-D-muramoyl-L-alanyl-D-glutamate</name>
        <dbReference type="ChEBI" id="CHEBI:83900"/>
    </ligand>
</feature>
<evidence type="ECO:0000256" key="10">
    <source>
        <dbReference type="ARBA" id="ARBA00023306"/>
    </source>
</evidence>
<evidence type="ECO:0000256" key="17">
    <source>
        <dbReference type="ARBA" id="ARBA00076158"/>
    </source>
</evidence>
<dbReference type="GO" id="GO:0071555">
    <property type="term" value="P:cell wall organization"/>
    <property type="evidence" value="ECO:0007669"/>
    <property type="project" value="UniProtKB-KW"/>
</dbReference>
<keyword evidence="8 19" id="KW-0133">Cell shape</keyword>
<comment type="function">
    <text evidence="13 19">Catalyzes the addition of meso-diaminopimelic acid to the nucleotide precursor UDP-N-acetylmuramoyl-L-alanyl-D-glutamate (UMAG) in the biosynthesis of bacterial cell-wall peptidoglycan.</text>
</comment>
<evidence type="ECO:0000256" key="3">
    <source>
        <dbReference type="ARBA" id="ARBA00022490"/>
    </source>
</evidence>
<dbReference type="GO" id="GO:0000287">
    <property type="term" value="F:magnesium ion binding"/>
    <property type="evidence" value="ECO:0007669"/>
    <property type="project" value="UniProtKB-UniRule"/>
</dbReference>
<evidence type="ECO:0000256" key="16">
    <source>
        <dbReference type="ARBA" id="ARBA00075482"/>
    </source>
</evidence>
<feature type="binding site" evidence="19">
    <location>
        <position position="383"/>
    </location>
    <ligand>
        <name>meso-2,6-diaminopimelate</name>
        <dbReference type="ChEBI" id="CHEBI:57791"/>
    </ligand>
</feature>
<dbReference type="HAMAP" id="MF_00208">
    <property type="entry name" value="MurE"/>
    <property type="match status" value="1"/>
</dbReference>
<sequence length="490" mass="53958">MKLQELIQPLLFANVLGEHEVDVTGITNDSRVVQDGYMFVCTRGANLDGHHYIPQAIERGAKVIVVEQEQQPLAGVTFVHVPSTEKAASIMVDRFYGSPTAKLKLIGVTGTNGKTTTTNLIEHLLTYAQHRTGVIGTIEIRYPGFQEEAKLTTPLCYDLQRYFHEMLQAKVEYTVMEVSSHALDRGRVHGCQFKTAVFTNLTQDHLDYHQTMEAYGQAKGLLFSQLGNDYGNARFAVLNADDPWSSTYEKMTSAQVITYGLSEQAQVRAADISIRADGTSFTLITPLGSTTINTTLIGKFNVYNLLAAISAVIPEGLTLEQIKAAIEGIQGVAGRFETVQQGQPFAVVVDYAHTPDSLENVLATAKQLEPNKLICVVGCGGDRDRTKRPLMANIAVELADYVYFTSDNPRTEDPVAILEDMTRDLSVQHFTTIVDRKQAIEAAIANAQQGDIIVIAGKGHENYQIIGTVKSHFDDREVARDKLIELGYTN</sequence>
<evidence type="ECO:0000256" key="6">
    <source>
        <dbReference type="ARBA" id="ARBA00022741"/>
    </source>
</evidence>
<dbReference type="Pfam" id="PF01225">
    <property type="entry name" value="Mur_ligase"/>
    <property type="match status" value="1"/>
</dbReference>
<feature type="short sequence motif" description="Meso-diaminopimelate recognition motif" evidence="19">
    <location>
        <begin position="407"/>
        <end position="410"/>
    </location>
</feature>
<dbReference type="NCBIfam" id="TIGR01085">
    <property type="entry name" value="murE"/>
    <property type="match status" value="1"/>
</dbReference>
<name>A0A919YUR1_9BACL</name>
<reference evidence="24" key="1">
    <citation type="submission" date="2021-03" db="EMBL/GenBank/DDBJ databases">
        <title>Antimicrobial resistance genes in bacteria isolated from Japanese honey, and their potential for conferring macrolide and lincosamide resistance in the American foulbrood pathogen Paenibacillus larvae.</title>
        <authorList>
            <person name="Okamoto M."/>
            <person name="Kumagai M."/>
            <person name="Kanamori H."/>
            <person name="Takamatsu D."/>
        </authorList>
    </citation>
    <scope>NUCLEOTIDE SEQUENCE</scope>
    <source>
        <strain evidence="24">J40TS1</strain>
    </source>
</reference>
<evidence type="ECO:0000256" key="8">
    <source>
        <dbReference type="ARBA" id="ARBA00022960"/>
    </source>
</evidence>
<dbReference type="GO" id="GO:0005737">
    <property type="term" value="C:cytoplasm"/>
    <property type="evidence" value="ECO:0007669"/>
    <property type="project" value="UniProtKB-SubCell"/>
</dbReference>
<protein>
    <recommendedName>
        <fullName evidence="15 19">UDP-N-acetylmuramoyl-L-alanyl-D-glutamate--2,6-diaminopimelate ligase</fullName>
        <ecNumber evidence="14 19">6.3.2.13</ecNumber>
    </recommendedName>
    <alternativeName>
        <fullName evidence="16 19">Meso-A2pm-adding enzyme</fullName>
    </alternativeName>
    <alternativeName>
        <fullName evidence="17 19">Meso-diaminopimelate-adding enzyme</fullName>
    </alternativeName>
    <alternativeName>
        <fullName evidence="18 19">UDP-MurNAc-L-Ala-D-Glu:meso-diaminopimelate ligase</fullName>
    </alternativeName>
    <alternativeName>
        <fullName evidence="19">UDP-MurNAc-tripeptide synthetase</fullName>
    </alternativeName>
    <alternativeName>
        <fullName evidence="19">UDP-N-acetylmuramyl-tripeptide synthetase</fullName>
    </alternativeName>
</protein>
<accession>A0A919YUR1</accession>
<dbReference type="Pfam" id="PF02875">
    <property type="entry name" value="Mur_ligase_C"/>
    <property type="match status" value="1"/>
</dbReference>
<comment type="cofactor">
    <cofactor evidence="19">
        <name>Mg(2+)</name>
        <dbReference type="ChEBI" id="CHEBI:18420"/>
    </cofactor>
</comment>
<comment type="caution">
    <text evidence="24">The sequence shown here is derived from an EMBL/GenBank/DDBJ whole genome shotgun (WGS) entry which is preliminary data.</text>
</comment>
<feature type="binding site" evidence="19">
    <location>
        <position position="179"/>
    </location>
    <ligand>
        <name>UDP-N-acetyl-alpha-D-muramoyl-L-alanyl-D-glutamate</name>
        <dbReference type="ChEBI" id="CHEBI:83900"/>
    </ligand>
</feature>
<feature type="binding site" evidence="19">
    <location>
        <begin position="407"/>
        <end position="410"/>
    </location>
    <ligand>
        <name>meso-2,6-diaminopimelate</name>
        <dbReference type="ChEBI" id="CHEBI:57791"/>
    </ligand>
</feature>
<keyword evidence="5 19" id="KW-0132">Cell division</keyword>
<evidence type="ECO:0000256" key="20">
    <source>
        <dbReference type="RuleBase" id="RU004135"/>
    </source>
</evidence>
<evidence type="ECO:0000256" key="14">
    <source>
        <dbReference type="ARBA" id="ARBA00066633"/>
    </source>
</evidence>
<evidence type="ECO:0000256" key="12">
    <source>
        <dbReference type="ARBA" id="ARBA00050251"/>
    </source>
</evidence>
<dbReference type="EC" id="6.3.2.13" evidence="14 19"/>
<evidence type="ECO:0000259" key="23">
    <source>
        <dbReference type="Pfam" id="PF08245"/>
    </source>
</evidence>
<dbReference type="GO" id="GO:0009252">
    <property type="term" value="P:peptidoglycan biosynthetic process"/>
    <property type="evidence" value="ECO:0007669"/>
    <property type="project" value="UniProtKB-UniRule"/>
</dbReference>
<evidence type="ECO:0000256" key="2">
    <source>
        <dbReference type="ARBA" id="ARBA00005898"/>
    </source>
</evidence>
<dbReference type="GO" id="GO:0008360">
    <property type="term" value="P:regulation of cell shape"/>
    <property type="evidence" value="ECO:0007669"/>
    <property type="project" value="UniProtKB-KW"/>
</dbReference>
<organism evidence="24 25">
    <name type="scientific">Paenibacillus montaniterrae</name>
    <dbReference type="NCBI Taxonomy" id="429341"/>
    <lineage>
        <taxon>Bacteria</taxon>
        <taxon>Bacillati</taxon>
        <taxon>Bacillota</taxon>
        <taxon>Bacilli</taxon>
        <taxon>Bacillales</taxon>
        <taxon>Paenibacillaceae</taxon>
        <taxon>Paenibacillus</taxon>
    </lineage>
</organism>
<keyword evidence="19" id="KW-0460">Magnesium</keyword>
<evidence type="ECO:0000313" key="24">
    <source>
        <dbReference type="EMBL" id="GIP18856.1"/>
    </source>
</evidence>
<feature type="domain" description="Mur ligase C-terminal" evidence="22">
    <location>
        <begin position="334"/>
        <end position="459"/>
    </location>
</feature>
<keyword evidence="7 19" id="KW-0067">ATP-binding</keyword>
<feature type="binding site" evidence="19">
    <location>
        <position position="461"/>
    </location>
    <ligand>
        <name>meso-2,6-diaminopimelate</name>
        <dbReference type="ChEBI" id="CHEBI:57791"/>
    </ligand>
</feature>
<dbReference type="InterPro" id="IPR018109">
    <property type="entry name" value="Folylpolyglutamate_synth_CS"/>
</dbReference>
<dbReference type="SUPFAM" id="SSF53244">
    <property type="entry name" value="MurD-like peptide ligases, peptide-binding domain"/>
    <property type="match status" value="1"/>
</dbReference>
<dbReference type="RefSeq" id="WP_213519515.1">
    <property type="nucleotide sequence ID" value="NZ_BOSE01000011.1"/>
</dbReference>
<dbReference type="Pfam" id="PF08245">
    <property type="entry name" value="Mur_ligase_M"/>
    <property type="match status" value="1"/>
</dbReference>
<evidence type="ECO:0000256" key="13">
    <source>
        <dbReference type="ARBA" id="ARBA00056782"/>
    </source>
</evidence>
<evidence type="ECO:0000256" key="1">
    <source>
        <dbReference type="ARBA" id="ARBA00004752"/>
    </source>
</evidence>
<evidence type="ECO:0000256" key="18">
    <source>
        <dbReference type="ARBA" id="ARBA00081560"/>
    </source>
</evidence>
<dbReference type="GO" id="GO:0004326">
    <property type="term" value="F:tetrahydrofolylpolyglutamate synthase activity"/>
    <property type="evidence" value="ECO:0007669"/>
    <property type="project" value="InterPro"/>
</dbReference>
<dbReference type="InterPro" id="IPR013221">
    <property type="entry name" value="Mur_ligase_cen"/>
</dbReference>
<comment type="subcellular location">
    <subcellularLocation>
        <location evidence="19 20">Cytoplasm</location>
    </subcellularLocation>
</comment>
<keyword evidence="11 19" id="KW-0961">Cell wall biogenesis/degradation</keyword>
<dbReference type="SUPFAM" id="SSF63418">
    <property type="entry name" value="MurE/MurF N-terminal domain"/>
    <property type="match status" value="1"/>
</dbReference>
<keyword evidence="25" id="KW-1185">Reference proteome</keyword>
<feature type="binding site" evidence="19">
    <location>
        <position position="457"/>
    </location>
    <ligand>
        <name>meso-2,6-diaminopimelate</name>
        <dbReference type="ChEBI" id="CHEBI:57791"/>
    </ligand>
</feature>
<dbReference type="SUPFAM" id="SSF53623">
    <property type="entry name" value="MurD-like peptide ligases, catalytic domain"/>
    <property type="match status" value="1"/>
</dbReference>
<evidence type="ECO:0000256" key="9">
    <source>
        <dbReference type="ARBA" id="ARBA00022984"/>
    </source>
</evidence>
<dbReference type="GO" id="GO:0005524">
    <property type="term" value="F:ATP binding"/>
    <property type="evidence" value="ECO:0007669"/>
    <property type="project" value="UniProtKB-UniRule"/>
</dbReference>
<dbReference type="InterPro" id="IPR004101">
    <property type="entry name" value="Mur_ligase_C"/>
</dbReference>
<comment type="caution">
    <text evidence="19">Lacks conserved residue(s) required for the propagation of feature annotation.</text>
</comment>
<evidence type="ECO:0000259" key="22">
    <source>
        <dbReference type="Pfam" id="PF02875"/>
    </source>
</evidence>
<dbReference type="PANTHER" id="PTHR23135:SF4">
    <property type="entry name" value="UDP-N-ACETYLMURAMOYL-L-ALANYL-D-GLUTAMATE--2,6-DIAMINOPIMELATE LIGASE MURE HOMOLOG, CHLOROPLASTIC"/>
    <property type="match status" value="1"/>
</dbReference>
<dbReference type="NCBIfam" id="NF001126">
    <property type="entry name" value="PRK00139.1-4"/>
    <property type="match status" value="1"/>
</dbReference>
<evidence type="ECO:0000256" key="11">
    <source>
        <dbReference type="ARBA" id="ARBA00023316"/>
    </source>
</evidence>
<dbReference type="PANTHER" id="PTHR23135">
    <property type="entry name" value="MUR LIGASE FAMILY MEMBER"/>
    <property type="match status" value="1"/>
</dbReference>
<dbReference type="Gene3D" id="3.40.1190.10">
    <property type="entry name" value="Mur-like, catalytic domain"/>
    <property type="match status" value="1"/>
</dbReference>
<dbReference type="FunFam" id="3.90.190.20:FF:000006">
    <property type="entry name" value="UDP-N-acetylmuramoyl-L-alanyl-D-glutamate--2,6-diaminopimelate ligase"/>
    <property type="match status" value="1"/>
</dbReference>
<dbReference type="Gene3D" id="3.90.190.20">
    <property type="entry name" value="Mur ligase, C-terminal domain"/>
    <property type="match status" value="1"/>
</dbReference>
<keyword evidence="4 19" id="KW-0436">Ligase</keyword>
<gene>
    <name evidence="19 24" type="primary">murE</name>
    <name evidence="24" type="ORF">J40TS1_44980</name>
</gene>
<dbReference type="InterPro" id="IPR035911">
    <property type="entry name" value="MurE/MurF_N"/>
</dbReference>
<dbReference type="InterPro" id="IPR000713">
    <property type="entry name" value="Mur_ligase_N"/>
</dbReference>
<dbReference type="InterPro" id="IPR036615">
    <property type="entry name" value="Mur_ligase_C_dom_sf"/>
</dbReference>
<keyword evidence="3 19" id="KW-0963">Cytoplasm</keyword>
<evidence type="ECO:0000256" key="15">
    <source>
        <dbReference type="ARBA" id="ARBA00072883"/>
    </source>
</evidence>
<feature type="domain" description="Mur ligase N-terminal catalytic" evidence="21">
    <location>
        <begin position="23"/>
        <end position="95"/>
    </location>
</feature>
<dbReference type="Gene3D" id="3.40.1390.10">
    <property type="entry name" value="MurE/MurF, N-terminal domain"/>
    <property type="match status" value="1"/>
</dbReference>
<feature type="modified residue" description="N6-carboxylysine" evidence="19">
    <location>
        <position position="219"/>
    </location>
</feature>
<keyword evidence="9 19" id="KW-0573">Peptidoglycan synthesis</keyword>
<evidence type="ECO:0000313" key="25">
    <source>
        <dbReference type="Proteomes" id="UP000683139"/>
    </source>
</evidence>
<dbReference type="EMBL" id="BOSE01000011">
    <property type="protein sequence ID" value="GIP18856.1"/>
    <property type="molecule type" value="Genomic_DNA"/>
</dbReference>
<dbReference type="AlphaFoldDB" id="A0A919YUR1"/>
<dbReference type="PROSITE" id="PS01011">
    <property type="entry name" value="FOLYLPOLYGLU_SYNT_1"/>
    <property type="match status" value="1"/>
</dbReference>
<comment type="catalytic activity">
    <reaction evidence="12 19">
        <text>UDP-N-acetyl-alpha-D-muramoyl-L-alanyl-D-glutamate + meso-2,6-diaminopimelate + ATP = UDP-N-acetyl-alpha-D-muramoyl-L-alanyl-gamma-D-glutamyl-meso-2,6-diaminopimelate + ADP + phosphate + H(+)</text>
        <dbReference type="Rhea" id="RHEA:23676"/>
        <dbReference type="ChEBI" id="CHEBI:15378"/>
        <dbReference type="ChEBI" id="CHEBI:30616"/>
        <dbReference type="ChEBI" id="CHEBI:43474"/>
        <dbReference type="ChEBI" id="CHEBI:57791"/>
        <dbReference type="ChEBI" id="CHEBI:83900"/>
        <dbReference type="ChEBI" id="CHEBI:83905"/>
        <dbReference type="ChEBI" id="CHEBI:456216"/>
        <dbReference type="EC" id="6.3.2.13"/>
    </reaction>
</comment>
<evidence type="ECO:0000256" key="7">
    <source>
        <dbReference type="ARBA" id="ARBA00022840"/>
    </source>
</evidence>
<keyword evidence="10 19" id="KW-0131">Cell cycle</keyword>
<feature type="binding site" evidence="19">
    <location>
        <position position="187"/>
    </location>
    <ligand>
        <name>UDP-N-acetyl-alpha-D-muramoyl-L-alanyl-D-glutamate</name>
        <dbReference type="ChEBI" id="CHEBI:83900"/>
    </ligand>
</feature>
<evidence type="ECO:0000259" key="21">
    <source>
        <dbReference type="Pfam" id="PF01225"/>
    </source>
</evidence>
<feature type="binding site" evidence="19">
    <location>
        <begin position="110"/>
        <end position="116"/>
    </location>
    <ligand>
        <name>ATP</name>
        <dbReference type="ChEBI" id="CHEBI:30616"/>
    </ligand>
</feature>
<dbReference type="InterPro" id="IPR036565">
    <property type="entry name" value="Mur-like_cat_sf"/>
</dbReference>
<dbReference type="InterPro" id="IPR005761">
    <property type="entry name" value="UDP-N-AcMur-Glu-dNH2Pim_ligase"/>
</dbReference>
<dbReference type="NCBIfam" id="NF001124">
    <property type="entry name" value="PRK00139.1-2"/>
    <property type="match status" value="1"/>
</dbReference>
<dbReference type="Proteomes" id="UP000683139">
    <property type="component" value="Unassembled WGS sequence"/>
</dbReference>
<feature type="domain" description="Mur ligase central" evidence="23">
    <location>
        <begin position="108"/>
        <end position="311"/>
    </location>
</feature>
<keyword evidence="6 19" id="KW-0547">Nucleotide-binding</keyword>